<proteinExistence type="predicted"/>
<keyword evidence="1" id="KW-0472">Membrane</keyword>
<dbReference type="AlphaFoldDB" id="A0A2Z5FYH9"/>
<organism evidence="2 3">
    <name type="scientific">Acidisarcina polymorpha</name>
    <dbReference type="NCBI Taxonomy" id="2211140"/>
    <lineage>
        <taxon>Bacteria</taxon>
        <taxon>Pseudomonadati</taxon>
        <taxon>Acidobacteriota</taxon>
        <taxon>Terriglobia</taxon>
        <taxon>Terriglobales</taxon>
        <taxon>Acidobacteriaceae</taxon>
        <taxon>Acidisarcina</taxon>
    </lineage>
</organism>
<reference evidence="2 3" key="1">
    <citation type="journal article" date="2018" name="Front. Microbiol.">
        <title>Hydrolytic Capabilities as a Key to Environmental Success: Chitinolytic and Cellulolytic Acidobacteria From Acidic Sub-arctic Soils and Boreal Peatlands.</title>
        <authorList>
            <person name="Belova S.E."/>
            <person name="Ravin N.V."/>
            <person name="Pankratov T.A."/>
            <person name="Rakitin A.L."/>
            <person name="Ivanova A.A."/>
            <person name="Beletsky A.V."/>
            <person name="Mardanov A.V."/>
            <person name="Sinninghe Damste J.S."/>
            <person name="Dedysh S.N."/>
        </authorList>
    </citation>
    <scope>NUCLEOTIDE SEQUENCE [LARGE SCALE GENOMIC DNA]</scope>
    <source>
        <strain evidence="2 3">SBC82</strain>
    </source>
</reference>
<sequence length="70" mass="7955">MKKDGAIEYANSFWLALAHLLFYISAITEWFISKSSTGRLINTRNGAIFHEFDGPRRSHLHFGVADLMPS</sequence>
<dbReference type="Proteomes" id="UP000253606">
    <property type="component" value="Chromosome"/>
</dbReference>
<gene>
    <name evidence="2" type="ORF">ACPOL_2613</name>
</gene>
<dbReference type="EMBL" id="CP030840">
    <property type="protein sequence ID" value="AXC11929.1"/>
    <property type="molecule type" value="Genomic_DNA"/>
</dbReference>
<evidence type="ECO:0000313" key="3">
    <source>
        <dbReference type="Proteomes" id="UP000253606"/>
    </source>
</evidence>
<evidence type="ECO:0000313" key="2">
    <source>
        <dbReference type="EMBL" id="AXC11929.1"/>
    </source>
</evidence>
<name>A0A2Z5FYH9_9BACT</name>
<feature type="transmembrane region" description="Helical" evidence="1">
    <location>
        <begin position="12"/>
        <end position="32"/>
    </location>
</feature>
<keyword evidence="1" id="KW-0812">Transmembrane</keyword>
<accession>A0A2Z5FYH9</accession>
<dbReference type="KEGG" id="abas:ACPOL_2613"/>
<keyword evidence="1" id="KW-1133">Transmembrane helix</keyword>
<protein>
    <submittedName>
        <fullName evidence="2">Uncharacterized protein</fullName>
    </submittedName>
</protein>
<evidence type="ECO:0000256" key="1">
    <source>
        <dbReference type="SAM" id="Phobius"/>
    </source>
</evidence>
<keyword evidence="3" id="KW-1185">Reference proteome</keyword>